<gene>
    <name evidence="2" type="ORF">AVL59_24125</name>
    <name evidence="3" type="ORF">J2Z21_008694</name>
</gene>
<reference evidence="2 4" key="1">
    <citation type="submission" date="2016-06" db="EMBL/GenBank/DDBJ databases">
        <title>Complete genome sequence of Streptomyces griseochromogenes ATCC 14511, the Blasticidin S producer.</title>
        <authorList>
            <person name="Wu L."/>
        </authorList>
    </citation>
    <scope>NUCLEOTIDE SEQUENCE [LARGE SCALE GENOMIC DNA]</scope>
    <source>
        <strain evidence="2 4">ATCC 14511</strain>
    </source>
</reference>
<accession>A0A1B1B091</accession>
<protein>
    <submittedName>
        <fullName evidence="2">Uncharacterized protein</fullName>
    </submittedName>
</protein>
<dbReference type="EMBL" id="JAGGLP010000032">
    <property type="protein sequence ID" value="MBP2055678.1"/>
    <property type="molecule type" value="Genomic_DNA"/>
</dbReference>
<reference evidence="3 5" key="2">
    <citation type="submission" date="2021-03" db="EMBL/GenBank/DDBJ databases">
        <title>Genomic Encyclopedia of Type Strains, Phase IV (KMG-IV): sequencing the most valuable type-strain genomes for metagenomic binning, comparative biology and taxonomic classification.</title>
        <authorList>
            <person name="Goeker M."/>
        </authorList>
    </citation>
    <scope>NUCLEOTIDE SEQUENCE [LARGE SCALE GENOMIC DNA]</scope>
    <source>
        <strain evidence="3 5">DSM 40499</strain>
    </source>
</reference>
<evidence type="ECO:0000313" key="2">
    <source>
        <dbReference type="EMBL" id="ANP52227.1"/>
    </source>
</evidence>
<keyword evidence="5" id="KW-1185">Reference proteome</keyword>
<sequence>MVGEVAVLRAKLWQYLREQADVGQLKAIEDGRSAGVPWYHFTEALCVTSKQGANQKARRLKAEQVRDPGERRAPEIAREYEDRVAAEQRAERAR</sequence>
<dbReference type="OrthoDB" id="4316904at2"/>
<evidence type="ECO:0000313" key="3">
    <source>
        <dbReference type="EMBL" id="MBP2055678.1"/>
    </source>
</evidence>
<dbReference type="RefSeq" id="WP_067307977.1">
    <property type="nucleotide sequence ID" value="NZ_CP016279.1"/>
</dbReference>
<evidence type="ECO:0000313" key="5">
    <source>
        <dbReference type="Proteomes" id="UP001519309"/>
    </source>
</evidence>
<dbReference type="AlphaFoldDB" id="A0A1B1B091"/>
<feature type="region of interest" description="Disordered" evidence="1">
    <location>
        <begin position="57"/>
        <end position="94"/>
    </location>
</feature>
<proteinExistence type="predicted"/>
<dbReference type="Proteomes" id="UP000092659">
    <property type="component" value="Chromosome"/>
</dbReference>
<evidence type="ECO:0000256" key="1">
    <source>
        <dbReference type="SAM" id="MobiDB-lite"/>
    </source>
</evidence>
<dbReference type="EMBL" id="CP016279">
    <property type="protein sequence ID" value="ANP52227.1"/>
    <property type="molecule type" value="Genomic_DNA"/>
</dbReference>
<name>A0A1B1B091_9ACTN</name>
<organism evidence="2 4">
    <name type="scientific">Streptomyces griseochromogenes</name>
    <dbReference type="NCBI Taxonomy" id="68214"/>
    <lineage>
        <taxon>Bacteria</taxon>
        <taxon>Bacillati</taxon>
        <taxon>Actinomycetota</taxon>
        <taxon>Actinomycetes</taxon>
        <taxon>Kitasatosporales</taxon>
        <taxon>Streptomycetaceae</taxon>
        <taxon>Streptomyces</taxon>
    </lineage>
</organism>
<evidence type="ECO:0000313" key="4">
    <source>
        <dbReference type="Proteomes" id="UP000092659"/>
    </source>
</evidence>
<feature type="compositionally biased region" description="Basic and acidic residues" evidence="1">
    <location>
        <begin position="60"/>
        <end position="94"/>
    </location>
</feature>
<dbReference type="Proteomes" id="UP001519309">
    <property type="component" value="Unassembled WGS sequence"/>
</dbReference>
<dbReference type="KEGG" id="sgs:AVL59_24125"/>